<comment type="subcellular location">
    <subcellularLocation>
        <location evidence="1">Cell membrane</location>
        <topology evidence="1">Multi-pass membrane protein</topology>
    </subcellularLocation>
</comment>
<feature type="transmembrane region" description="Helical" evidence="6">
    <location>
        <begin position="44"/>
        <end position="67"/>
    </location>
</feature>
<feature type="domain" description="RDD" evidence="7">
    <location>
        <begin position="4"/>
        <end position="130"/>
    </location>
</feature>
<dbReference type="STRING" id="553311.SAMN05216231_2739"/>
<feature type="transmembrane region" description="Helical" evidence="6">
    <location>
        <begin position="12"/>
        <end position="32"/>
    </location>
</feature>
<evidence type="ECO:0000256" key="4">
    <source>
        <dbReference type="ARBA" id="ARBA00022989"/>
    </source>
</evidence>
<dbReference type="Proteomes" id="UP000199444">
    <property type="component" value="Unassembled WGS sequence"/>
</dbReference>
<keyword evidence="5 6" id="KW-0472">Membrane</keyword>
<evidence type="ECO:0000313" key="8">
    <source>
        <dbReference type="EMBL" id="SDQ84101.1"/>
    </source>
</evidence>
<dbReference type="PANTHER" id="PTHR36115:SF6">
    <property type="entry name" value="PROLINE-RICH ANTIGEN HOMOLOG"/>
    <property type="match status" value="1"/>
</dbReference>
<evidence type="ECO:0000313" key="9">
    <source>
        <dbReference type="Proteomes" id="UP000199444"/>
    </source>
</evidence>
<feature type="transmembrane region" description="Helical" evidence="6">
    <location>
        <begin position="94"/>
        <end position="117"/>
    </location>
</feature>
<proteinExistence type="predicted"/>
<evidence type="ECO:0000256" key="6">
    <source>
        <dbReference type="SAM" id="Phobius"/>
    </source>
</evidence>
<protein>
    <submittedName>
        <fullName evidence="8">Uncharacterized membrane protein YckC, RDD family</fullName>
    </submittedName>
</protein>
<accession>A0A1H1E5Q9</accession>
<evidence type="ECO:0000256" key="3">
    <source>
        <dbReference type="ARBA" id="ARBA00022692"/>
    </source>
</evidence>
<keyword evidence="4 6" id="KW-1133">Transmembrane helix</keyword>
<evidence type="ECO:0000256" key="1">
    <source>
        <dbReference type="ARBA" id="ARBA00004651"/>
    </source>
</evidence>
<keyword evidence="2" id="KW-1003">Cell membrane</keyword>
<dbReference type="PANTHER" id="PTHR36115">
    <property type="entry name" value="PROLINE-RICH ANTIGEN HOMOLOG-RELATED"/>
    <property type="match status" value="1"/>
</dbReference>
<gene>
    <name evidence="8" type="ORF">SAMN05216231_2739</name>
</gene>
<dbReference type="EMBL" id="FNKD01000003">
    <property type="protein sequence ID" value="SDQ84101.1"/>
    <property type="molecule type" value="Genomic_DNA"/>
</dbReference>
<dbReference type="RefSeq" id="WP_245736082.1">
    <property type="nucleotide sequence ID" value="NZ_FNKD01000003.1"/>
</dbReference>
<reference evidence="8 9" key="1">
    <citation type="submission" date="2016-10" db="EMBL/GenBank/DDBJ databases">
        <authorList>
            <person name="de Groot N.N."/>
        </authorList>
    </citation>
    <scope>NUCLEOTIDE SEQUENCE [LARGE SCALE GENOMIC DNA]</scope>
    <source>
        <strain evidence="8 9">CGMCC 1.10449</strain>
    </source>
</reference>
<organism evidence="8 9">
    <name type="scientific">Virgibacillus salinus</name>
    <dbReference type="NCBI Taxonomy" id="553311"/>
    <lineage>
        <taxon>Bacteria</taxon>
        <taxon>Bacillati</taxon>
        <taxon>Bacillota</taxon>
        <taxon>Bacilli</taxon>
        <taxon>Bacillales</taxon>
        <taxon>Bacillaceae</taxon>
        <taxon>Virgibacillus</taxon>
    </lineage>
</organism>
<evidence type="ECO:0000259" key="7">
    <source>
        <dbReference type="Pfam" id="PF06271"/>
    </source>
</evidence>
<dbReference type="Pfam" id="PF06271">
    <property type="entry name" value="RDD"/>
    <property type="match status" value="1"/>
</dbReference>
<evidence type="ECO:0000256" key="5">
    <source>
        <dbReference type="ARBA" id="ARBA00023136"/>
    </source>
</evidence>
<evidence type="ECO:0000256" key="2">
    <source>
        <dbReference type="ARBA" id="ARBA00022475"/>
    </source>
</evidence>
<dbReference type="AlphaFoldDB" id="A0A1H1E5Q9"/>
<dbReference type="GO" id="GO:0005886">
    <property type="term" value="C:plasma membrane"/>
    <property type="evidence" value="ECO:0007669"/>
    <property type="project" value="UniProtKB-SubCell"/>
</dbReference>
<dbReference type="InterPro" id="IPR010432">
    <property type="entry name" value="RDD"/>
</dbReference>
<sequence length="136" mass="15401">MESYAGFGKRLIARFLDVTIFSILIGGLFYIFTGEYSIALNKGLIWDLFYTLYLIVIPVLWAGYIIGKRICNIKLKRTDGDNVKLSNTILREFVGFHLIGIVTLGISLVVSIFMVIFREDKRAIHDIIGGTYVSEN</sequence>
<keyword evidence="3 6" id="KW-0812">Transmembrane</keyword>
<name>A0A1H1E5Q9_9BACI</name>
<keyword evidence="9" id="KW-1185">Reference proteome</keyword>
<dbReference type="InterPro" id="IPR051791">
    <property type="entry name" value="Pra-immunoreactive"/>
</dbReference>